<evidence type="ECO:0000256" key="3">
    <source>
        <dbReference type="ARBA" id="ARBA00005466"/>
    </source>
</evidence>
<evidence type="ECO:0000256" key="1">
    <source>
        <dbReference type="ARBA" id="ARBA00001974"/>
    </source>
</evidence>
<dbReference type="InterPro" id="IPR016167">
    <property type="entry name" value="FAD-bd_PCMH_sub1"/>
</dbReference>
<evidence type="ECO:0000259" key="10">
    <source>
        <dbReference type="PROSITE" id="PS51387"/>
    </source>
</evidence>
<protein>
    <recommendedName>
        <fullName evidence="8">L-gulonolactone oxidase</fullName>
        <shortName evidence="8">LGO</shortName>
        <ecNumber evidence="8">1.1.3.8</ecNumber>
    </recommendedName>
</protein>
<accession>A0AAD9QVX2</accession>
<dbReference type="InterPro" id="IPR016171">
    <property type="entry name" value="Vanillyl_alc_oxidase_C-sub2"/>
</dbReference>
<reference evidence="11" key="2">
    <citation type="journal article" date="2023" name="Science">
        <title>Genomic signatures of disease resistance in endangered staghorn corals.</title>
        <authorList>
            <person name="Vollmer S.V."/>
            <person name="Selwyn J.D."/>
            <person name="Despard B.A."/>
            <person name="Roesel C.L."/>
        </authorList>
    </citation>
    <scope>NUCLEOTIDE SEQUENCE</scope>
    <source>
        <strain evidence="11">K2</strain>
    </source>
</reference>
<evidence type="ECO:0000313" key="11">
    <source>
        <dbReference type="EMBL" id="KAK2568376.1"/>
    </source>
</evidence>
<name>A0AAD9QVX2_ACRCE</name>
<evidence type="ECO:0000256" key="9">
    <source>
        <dbReference type="SAM" id="MobiDB-lite"/>
    </source>
</evidence>
<keyword evidence="8" id="KW-0060">Ascorbate biosynthesis</keyword>
<dbReference type="InterPro" id="IPR030654">
    <property type="entry name" value="Sugar_lactone_oxidase"/>
</dbReference>
<evidence type="ECO:0000313" key="12">
    <source>
        <dbReference type="Proteomes" id="UP001249851"/>
    </source>
</evidence>
<dbReference type="InterPro" id="IPR010031">
    <property type="entry name" value="FAD_lactone_oxidase-like"/>
</dbReference>
<comment type="cofactor">
    <cofactor evidence="1 8">
        <name>FAD</name>
        <dbReference type="ChEBI" id="CHEBI:57692"/>
    </cofactor>
</comment>
<keyword evidence="12" id="KW-1185">Reference proteome</keyword>
<comment type="catalytic activity">
    <reaction evidence="8">
        <text>L-gulono-1,4-lactone + O2 = L-ascorbate + H2O2 + H(+)</text>
        <dbReference type="Rhea" id="RHEA:32363"/>
        <dbReference type="ChEBI" id="CHEBI:15378"/>
        <dbReference type="ChEBI" id="CHEBI:15379"/>
        <dbReference type="ChEBI" id="CHEBI:16240"/>
        <dbReference type="ChEBI" id="CHEBI:17587"/>
        <dbReference type="ChEBI" id="CHEBI:38290"/>
        <dbReference type="EC" id="1.1.3.8"/>
    </reaction>
</comment>
<dbReference type="Pfam" id="PF04030">
    <property type="entry name" value="ALO"/>
    <property type="match status" value="1"/>
</dbReference>
<keyword evidence="5 8" id="KW-0274">FAD</keyword>
<dbReference type="NCBIfam" id="TIGR01678">
    <property type="entry name" value="FAD_lactone_ox"/>
    <property type="match status" value="1"/>
</dbReference>
<dbReference type="InterPro" id="IPR036318">
    <property type="entry name" value="FAD-bd_PCMH-like_sf"/>
</dbReference>
<dbReference type="AlphaFoldDB" id="A0AAD9QVX2"/>
<comment type="caution">
    <text evidence="11">The sequence shown here is derived from an EMBL/GenBank/DDBJ whole genome shotgun (WGS) entry which is preliminary data.</text>
</comment>
<reference evidence="11" key="1">
    <citation type="journal article" date="2023" name="G3 (Bethesda)">
        <title>Whole genome assembly and annotation of the endangered Caribbean coral Acropora cervicornis.</title>
        <authorList>
            <person name="Selwyn J.D."/>
            <person name="Vollmer S.V."/>
        </authorList>
    </citation>
    <scope>NUCLEOTIDE SEQUENCE</scope>
    <source>
        <strain evidence="11">K2</strain>
    </source>
</reference>
<dbReference type="GO" id="GO:0005789">
    <property type="term" value="C:endoplasmic reticulum membrane"/>
    <property type="evidence" value="ECO:0007669"/>
    <property type="project" value="UniProtKB-SubCell"/>
</dbReference>
<dbReference type="EC" id="1.1.3.8" evidence="8"/>
<gene>
    <name evidence="11" type="ORF">P5673_007403</name>
</gene>
<comment type="function">
    <text evidence="8">Oxidizes L-gulono-1,4-lactone to hydrogen peroxide and L-xylo-hexulonolactone which spontaneously isomerizes to L-ascorbate.</text>
</comment>
<sequence>MEDSRVEDILASGQRDYKFTNWSTTFSCSPELYFEPKTTEEIREILQVASILRKRVRVNGGGYSPSDIACTSEFMVCLKNYSAVLEINHDKKQVTVQAGLLVKDLNQLLDRHGLALPNLSSVSGMSCAGTLGTCTHGTGIDYGLIANFVVSLELITAKGEILHCSRSSNKDIFLAALCHLGSVGIILSVTWQCEPAFKLHQQCEAMTLEKVLDSLETWKSSDEYFKFHWYPHTGQAKVYHVNRTSKPVTDSSSWFWDKVIGYWSLEFLYWLSSFVPQLVPYVNWGFFKLLHSQPSSRVDQSFKVFNFDCLFKQYVTEWAIPQDKTAFVLRKLQSWIKESGYHVHFPVEVRFVKKDDIFMSPCYEQDVCFINIIAFRPYNKFIPHEPYWKYYEELCMSVGGKPHWAKAHDLTATDIAKMFPKFQEFREICQKLDPLSLFRNEYVDKVIFGSASVSNGGINIGGKEQSDQQSGSHTMDPGQ</sequence>
<proteinExistence type="inferred from homology"/>
<dbReference type="InterPro" id="IPR016169">
    <property type="entry name" value="FAD-bd_PCMH_sub2"/>
</dbReference>
<evidence type="ECO:0000256" key="2">
    <source>
        <dbReference type="ARBA" id="ARBA00004370"/>
    </source>
</evidence>
<dbReference type="Proteomes" id="UP001249851">
    <property type="component" value="Unassembled WGS sequence"/>
</dbReference>
<dbReference type="Gene3D" id="1.10.45.10">
    <property type="entry name" value="Vanillyl-alcohol Oxidase, Chain A, domain 4"/>
    <property type="match status" value="1"/>
</dbReference>
<dbReference type="GO" id="GO:0050105">
    <property type="term" value="F:L-gulonolactone oxidase activity"/>
    <property type="evidence" value="ECO:0007669"/>
    <property type="project" value="UniProtKB-EC"/>
</dbReference>
<dbReference type="GO" id="GO:0003885">
    <property type="term" value="F:D-arabinono-1,4-lactone oxidase activity"/>
    <property type="evidence" value="ECO:0007669"/>
    <property type="project" value="UniProtKB-UniRule"/>
</dbReference>
<evidence type="ECO:0000256" key="4">
    <source>
        <dbReference type="ARBA" id="ARBA00022630"/>
    </source>
</evidence>
<keyword evidence="7" id="KW-0472">Membrane</keyword>
<keyword evidence="6 8" id="KW-0560">Oxidoreductase</keyword>
<dbReference type="InterPro" id="IPR016166">
    <property type="entry name" value="FAD-bd_PCMH"/>
</dbReference>
<comment type="subcellular location">
    <subcellularLocation>
        <location evidence="2">Membrane</location>
    </subcellularLocation>
    <subcellularLocation>
        <location evidence="8">Microsome membrane</location>
        <topology evidence="8">Single-pass membrane protein</topology>
    </subcellularLocation>
    <subcellularLocation>
        <location evidence="8">Endoplasmic reticulum membrane</location>
        <topology evidence="8">Single-pass membrane protein</topology>
    </subcellularLocation>
</comment>
<dbReference type="GO" id="GO:0071949">
    <property type="term" value="F:FAD binding"/>
    <property type="evidence" value="ECO:0007669"/>
    <property type="project" value="UniProtKB-UniRule"/>
</dbReference>
<feature type="domain" description="FAD-binding PCMH-type" evidence="10">
    <location>
        <begin position="26"/>
        <end position="196"/>
    </location>
</feature>
<keyword evidence="4 8" id="KW-0285">Flavoprotein</keyword>
<comment type="pathway">
    <text evidence="8">Cofactor biosynthesis; L-ascorbate biosynthesis via UDP-alpha-D-glucuronate pathway; L-ascorbate from UDP-alpha-D-glucuronate: step 4/4.</text>
</comment>
<dbReference type="PANTHER" id="PTHR43762:SF8">
    <property type="entry name" value="L-GULONOLACTONE OXIDASE"/>
    <property type="match status" value="1"/>
</dbReference>
<keyword evidence="8" id="KW-0492">Microsome</keyword>
<evidence type="ECO:0000256" key="8">
    <source>
        <dbReference type="RuleBase" id="RU367158"/>
    </source>
</evidence>
<dbReference type="Gene3D" id="3.30.43.10">
    <property type="entry name" value="Uridine Diphospho-n-acetylenolpyruvylglucosamine Reductase, domain 2"/>
    <property type="match status" value="1"/>
</dbReference>
<dbReference type="PIRSF" id="PIRSF000136">
    <property type="entry name" value="LGO_GLO"/>
    <property type="match status" value="1"/>
</dbReference>
<dbReference type="InterPro" id="IPR006094">
    <property type="entry name" value="Oxid_FAD_bind_N"/>
</dbReference>
<dbReference type="EMBL" id="JARQWQ010000012">
    <property type="protein sequence ID" value="KAK2568376.1"/>
    <property type="molecule type" value="Genomic_DNA"/>
</dbReference>
<dbReference type="SUPFAM" id="SSF56176">
    <property type="entry name" value="FAD-binding/transporter-associated domain-like"/>
    <property type="match status" value="1"/>
</dbReference>
<evidence type="ECO:0000256" key="7">
    <source>
        <dbReference type="ARBA" id="ARBA00023136"/>
    </source>
</evidence>
<evidence type="ECO:0000256" key="5">
    <source>
        <dbReference type="ARBA" id="ARBA00022827"/>
    </source>
</evidence>
<dbReference type="Pfam" id="PF01565">
    <property type="entry name" value="FAD_binding_4"/>
    <property type="match status" value="1"/>
</dbReference>
<evidence type="ECO:0000256" key="6">
    <source>
        <dbReference type="ARBA" id="ARBA00023002"/>
    </source>
</evidence>
<dbReference type="PROSITE" id="PS51387">
    <property type="entry name" value="FAD_PCMH"/>
    <property type="match status" value="1"/>
</dbReference>
<dbReference type="GO" id="GO:0019853">
    <property type="term" value="P:L-ascorbic acid biosynthetic process"/>
    <property type="evidence" value="ECO:0007669"/>
    <property type="project" value="UniProtKB-KW"/>
</dbReference>
<organism evidence="11 12">
    <name type="scientific">Acropora cervicornis</name>
    <name type="common">Staghorn coral</name>
    <dbReference type="NCBI Taxonomy" id="6130"/>
    <lineage>
        <taxon>Eukaryota</taxon>
        <taxon>Metazoa</taxon>
        <taxon>Cnidaria</taxon>
        <taxon>Anthozoa</taxon>
        <taxon>Hexacorallia</taxon>
        <taxon>Scleractinia</taxon>
        <taxon>Astrocoeniina</taxon>
        <taxon>Acroporidae</taxon>
        <taxon>Acropora</taxon>
    </lineage>
</organism>
<dbReference type="Gene3D" id="3.30.465.10">
    <property type="match status" value="1"/>
</dbReference>
<dbReference type="Gene3D" id="3.30.70.2520">
    <property type="match status" value="1"/>
</dbReference>
<feature type="region of interest" description="Disordered" evidence="9">
    <location>
        <begin position="459"/>
        <end position="479"/>
    </location>
</feature>
<dbReference type="PANTHER" id="PTHR43762">
    <property type="entry name" value="L-GULONOLACTONE OXIDASE"/>
    <property type="match status" value="1"/>
</dbReference>
<keyword evidence="8" id="KW-0256">Endoplasmic reticulum</keyword>
<dbReference type="InterPro" id="IPR007173">
    <property type="entry name" value="ALO_C"/>
</dbReference>
<comment type="similarity">
    <text evidence="3 8">Belongs to the oxygen-dependent FAD-linked oxidoreductase family.</text>
</comment>